<sequence>MSGARAPVPAGATVRNGADMRTAPFPRGRSSLVERAFNQVVVAVGRSGGARDESGPALMRALRRGAYGVSEQVAME</sequence>
<keyword evidence="3" id="KW-1185">Reference proteome</keyword>
<evidence type="ECO:0000313" key="3">
    <source>
        <dbReference type="Proteomes" id="UP000315730"/>
    </source>
</evidence>
<protein>
    <submittedName>
        <fullName evidence="2">Uncharacterized protein</fullName>
    </submittedName>
</protein>
<comment type="caution">
    <text evidence="2">The sequence shown here is derived from an EMBL/GenBank/DDBJ whole genome shotgun (WGS) entry which is preliminary data.</text>
</comment>
<evidence type="ECO:0000313" key="2">
    <source>
        <dbReference type="EMBL" id="GEC98625.1"/>
    </source>
</evidence>
<reference evidence="2 3" key="1">
    <citation type="submission" date="2019-06" db="EMBL/GenBank/DDBJ databases">
        <title>Whole genome shotgun sequence of Kocuria varians NBRC 15358.</title>
        <authorList>
            <person name="Hosoyama A."/>
            <person name="Uohara A."/>
            <person name="Ohji S."/>
            <person name="Ichikawa N."/>
        </authorList>
    </citation>
    <scope>NUCLEOTIDE SEQUENCE [LARGE SCALE GENOMIC DNA]</scope>
    <source>
        <strain evidence="2 3">NBRC 15358</strain>
    </source>
</reference>
<dbReference type="Proteomes" id="UP000315730">
    <property type="component" value="Unassembled WGS sequence"/>
</dbReference>
<evidence type="ECO:0000256" key="1">
    <source>
        <dbReference type="SAM" id="MobiDB-lite"/>
    </source>
</evidence>
<name>A0A4Y4D0B0_KOCVA</name>
<gene>
    <name evidence="2" type="ORF">KVA01_07800</name>
</gene>
<feature type="region of interest" description="Disordered" evidence="1">
    <location>
        <begin position="1"/>
        <end position="27"/>
    </location>
</feature>
<dbReference type="AlphaFoldDB" id="A0A4Y4D0B0"/>
<dbReference type="EMBL" id="BJNW01000005">
    <property type="protein sequence ID" value="GEC98625.1"/>
    <property type="molecule type" value="Genomic_DNA"/>
</dbReference>
<proteinExistence type="predicted"/>
<organism evidence="2 3">
    <name type="scientific">Kocuria varians</name>
    <name type="common">Micrococcus varians</name>
    <dbReference type="NCBI Taxonomy" id="1272"/>
    <lineage>
        <taxon>Bacteria</taxon>
        <taxon>Bacillati</taxon>
        <taxon>Actinomycetota</taxon>
        <taxon>Actinomycetes</taxon>
        <taxon>Micrococcales</taxon>
        <taxon>Micrococcaceae</taxon>
        <taxon>Kocuria</taxon>
    </lineage>
</organism>
<accession>A0A4Y4D0B0</accession>